<comment type="caution">
    <text evidence="1">The sequence shown here is derived from an EMBL/GenBank/DDBJ whole genome shotgun (WGS) entry which is preliminary data.</text>
</comment>
<dbReference type="EMBL" id="JARK01000167">
    <property type="protein sequence ID" value="EYC41492.1"/>
    <property type="molecule type" value="Genomic_DNA"/>
</dbReference>
<dbReference type="AlphaFoldDB" id="A0A016WQF7"/>
<organism evidence="1 2">
    <name type="scientific">Ancylostoma ceylanicum</name>
    <dbReference type="NCBI Taxonomy" id="53326"/>
    <lineage>
        <taxon>Eukaryota</taxon>
        <taxon>Metazoa</taxon>
        <taxon>Ecdysozoa</taxon>
        <taxon>Nematoda</taxon>
        <taxon>Chromadorea</taxon>
        <taxon>Rhabditida</taxon>
        <taxon>Rhabditina</taxon>
        <taxon>Rhabditomorpha</taxon>
        <taxon>Strongyloidea</taxon>
        <taxon>Ancylostomatidae</taxon>
        <taxon>Ancylostomatinae</taxon>
        <taxon>Ancylostoma</taxon>
    </lineage>
</organism>
<accession>A0A016WQF7</accession>
<evidence type="ECO:0000313" key="2">
    <source>
        <dbReference type="Proteomes" id="UP000024635"/>
    </source>
</evidence>
<evidence type="ECO:0000313" key="1">
    <source>
        <dbReference type="EMBL" id="EYC41492.1"/>
    </source>
</evidence>
<proteinExistence type="predicted"/>
<keyword evidence="2" id="KW-1185">Reference proteome</keyword>
<name>A0A016WQF7_9BILA</name>
<sequence length="101" mass="11253">MRYHTCYDVAQSTRCVAGGKYFLERLYKSSQGNQGQVTAWKRLQHSGTPHEYKMCQIAAFLPRTRHAPIGHCCLSPASATQGAILSAKYSGKLHYTTEPGF</sequence>
<dbReference type="Proteomes" id="UP000024635">
    <property type="component" value="Unassembled WGS sequence"/>
</dbReference>
<protein>
    <submittedName>
        <fullName evidence="1">Uncharacterized protein</fullName>
    </submittedName>
</protein>
<reference evidence="2" key="1">
    <citation type="journal article" date="2015" name="Nat. Genet.">
        <title>The genome and transcriptome of the zoonotic hookworm Ancylostoma ceylanicum identify infection-specific gene families.</title>
        <authorList>
            <person name="Schwarz E.M."/>
            <person name="Hu Y."/>
            <person name="Antoshechkin I."/>
            <person name="Miller M.M."/>
            <person name="Sternberg P.W."/>
            <person name="Aroian R.V."/>
        </authorList>
    </citation>
    <scope>NUCLEOTIDE SEQUENCE</scope>
    <source>
        <strain evidence="2">HY135</strain>
    </source>
</reference>
<gene>
    <name evidence="1" type="primary">Acey_s0567.g34</name>
    <name evidence="1" type="ORF">Y032_0567g34</name>
</gene>